<keyword evidence="7" id="KW-0949">S-adenosyl-L-methionine</keyword>
<proteinExistence type="inferred from homology"/>
<dbReference type="SMART" id="SM01117">
    <property type="entry name" value="Cyt-b5"/>
    <property type="match status" value="1"/>
</dbReference>
<keyword evidence="6" id="KW-0808">Transferase</keyword>
<dbReference type="Proteomes" id="UP000827721">
    <property type="component" value="Unassembled WGS sequence"/>
</dbReference>
<dbReference type="Gene3D" id="3.40.1280.10">
    <property type="match status" value="1"/>
</dbReference>
<dbReference type="Gene3D" id="3.10.120.10">
    <property type="entry name" value="Cytochrome b5-like heme/steroid binding domain"/>
    <property type="match status" value="1"/>
</dbReference>
<dbReference type="PROSITE" id="PS00191">
    <property type="entry name" value="CYTOCHROME_B5_1"/>
    <property type="match status" value="1"/>
</dbReference>
<dbReference type="InterPro" id="IPR029026">
    <property type="entry name" value="tRNA_m1G_MTases_N"/>
</dbReference>
<evidence type="ECO:0000256" key="3">
    <source>
        <dbReference type="ARBA" id="ARBA00022552"/>
    </source>
</evidence>
<dbReference type="Pfam" id="PF00173">
    <property type="entry name" value="Cyt-b5"/>
    <property type="match status" value="1"/>
</dbReference>
<keyword evidence="5" id="KW-0349">Heme</keyword>
<reference evidence="15 16" key="1">
    <citation type="submission" date="2021-02" db="EMBL/GenBank/DDBJ databases">
        <title>Plant Genome Project.</title>
        <authorList>
            <person name="Zhang R.-G."/>
        </authorList>
    </citation>
    <scope>NUCLEOTIDE SEQUENCE [LARGE SCALE GENOMIC DNA]</scope>
    <source>
        <tissue evidence="15">Leaves</tissue>
    </source>
</reference>
<dbReference type="InterPro" id="IPR047261">
    <property type="entry name" value="MRM1_MeTrfase_dom"/>
</dbReference>
<evidence type="ECO:0000256" key="8">
    <source>
        <dbReference type="ARBA" id="ARBA00022723"/>
    </source>
</evidence>
<evidence type="ECO:0000256" key="7">
    <source>
        <dbReference type="ARBA" id="ARBA00022691"/>
    </source>
</evidence>
<protein>
    <recommendedName>
        <fullName evidence="12">rRNA methyltransferase 1, mitochondrial</fullName>
    </recommendedName>
</protein>
<comment type="similarity">
    <text evidence="2">Belongs to the class IV-like SAM-binding methyltransferase superfamily. RNA methyltransferase TrmH family.</text>
</comment>
<dbReference type="PANTHER" id="PTHR46103:SF1">
    <property type="entry name" value="RRNA METHYLTRANSFERASE 1, MITOCHONDRIAL"/>
    <property type="match status" value="1"/>
</dbReference>
<evidence type="ECO:0000256" key="10">
    <source>
        <dbReference type="ARBA" id="ARBA00023004"/>
    </source>
</evidence>
<dbReference type="InterPro" id="IPR047182">
    <property type="entry name" value="MRM1"/>
</dbReference>
<keyword evidence="8" id="KW-0479">Metal-binding</keyword>
<comment type="subcellular location">
    <subcellularLocation>
        <location evidence="1">Mitochondrion</location>
    </subcellularLocation>
</comment>
<keyword evidence="10" id="KW-0408">Iron</keyword>
<evidence type="ECO:0000256" key="9">
    <source>
        <dbReference type="ARBA" id="ARBA00022946"/>
    </source>
</evidence>
<keyword evidence="4" id="KW-0489">Methyltransferase</keyword>
<sequence length="559" mass="61543">MEMSGLAKPTSWCYAFRMKNAIKSGASIRARSFSSLNTLRVGERRRTGKPFSLLKSKKAKEARGLGKVKSTKTGRSSWEESADRLQNVGTRHSSWDELAETFVANKESRNRMAGMQKTRQHGFTQSNETVEEDQVEVFDDSRQGKIRNRFSGDIKRGSEKHEFQRWNRQEYLGRKTWNEATESSVRRMVGEGLYGVGPVLAALSAGRREFYALYVQEGLSLSNSNRKKKDKKGFEKVLKMVENIGLNIKETSKHDLNMVVGNRPHQGLLLDASPLEMVKIKELDPIPTQEDHPSLWVALDEVTDPQNLGAIIRSAYFFGASGVVLCAKNSAPLSGVVSKASAGSLELMELRYCNNMMQFLVSSAENGWRVLGGSVSSKAIALNEVPPGPPTVLVLGSEGTGLRPLVERSCTHLVRIPGNIPVDMTAGVDDMASDVHSGSSAEQFRSFMAVESLNVSVAAGRGKTVHSNASNNKLLSNTAGKASNKYSKAEVSLHNKRTDCWIIIKNKVYDVTSYVEEHPGGDAILAHAGDDSTEGFFGPQHATRVFDMIDDFYVGDLEQ</sequence>
<keyword evidence="11" id="KW-0496">Mitochondrion</keyword>
<feature type="domain" description="Cytochrome b5 heme-binding" evidence="14">
    <location>
        <begin position="483"/>
        <end position="558"/>
    </location>
</feature>
<dbReference type="PANTHER" id="PTHR46103">
    <property type="entry name" value="RRNA METHYLTRANSFERASE 1, MITOCHONDRIAL"/>
    <property type="match status" value="1"/>
</dbReference>
<evidence type="ECO:0000256" key="13">
    <source>
        <dbReference type="SAM" id="MobiDB-lite"/>
    </source>
</evidence>
<keyword evidence="9" id="KW-0809">Transit peptide</keyword>
<dbReference type="InterPro" id="IPR001199">
    <property type="entry name" value="Cyt_B5-like_heme/steroid-bd"/>
</dbReference>
<evidence type="ECO:0000256" key="5">
    <source>
        <dbReference type="ARBA" id="ARBA00022617"/>
    </source>
</evidence>
<organism evidence="15 16">
    <name type="scientific">Xanthoceras sorbifolium</name>
    <dbReference type="NCBI Taxonomy" id="99658"/>
    <lineage>
        <taxon>Eukaryota</taxon>
        <taxon>Viridiplantae</taxon>
        <taxon>Streptophyta</taxon>
        <taxon>Embryophyta</taxon>
        <taxon>Tracheophyta</taxon>
        <taxon>Spermatophyta</taxon>
        <taxon>Magnoliopsida</taxon>
        <taxon>eudicotyledons</taxon>
        <taxon>Gunneridae</taxon>
        <taxon>Pentapetalae</taxon>
        <taxon>rosids</taxon>
        <taxon>malvids</taxon>
        <taxon>Sapindales</taxon>
        <taxon>Sapindaceae</taxon>
        <taxon>Xanthoceroideae</taxon>
        <taxon>Xanthoceras</taxon>
    </lineage>
</organism>
<dbReference type="InterPro" id="IPR029064">
    <property type="entry name" value="Ribosomal_eL30-like_sf"/>
</dbReference>
<dbReference type="SUPFAM" id="SSF75217">
    <property type="entry name" value="alpha/beta knot"/>
    <property type="match status" value="1"/>
</dbReference>
<keyword evidence="16" id="KW-1185">Reference proteome</keyword>
<dbReference type="InterPro" id="IPR013123">
    <property type="entry name" value="SpoU_subst-bd"/>
</dbReference>
<evidence type="ECO:0000259" key="14">
    <source>
        <dbReference type="PROSITE" id="PS50255"/>
    </source>
</evidence>
<dbReference type="EMBL" id="JAFEMO010000004">
    <property type="protein sequence ID" value="KAH7572229.1"/>
    <property type="molecule type" value="Genomic_DNA"/>
</dbReference>
<dbReference type="PROSITE" id="PS50255">
    <property type="entry name" value="CYTOCHROME_B5_2"/>
    <property type="match status" value="1"/>
</dbReference>
<feature type="region of interest" description="Disordered" evidence="13">
    <location>
        <begin position="58"/>
        <end position="81"/>
    </location>
</feature>
<dbReference type="InterPro" id="IPR029028">
    <property type="entry name" value="Alpha/beta_knot_MTases"/>
</dbReference>
<accession>A0ABQ8I6V0</accession>
<evidence type="ECO:0000256" key="11">
    <source>
        <dbReference type="ARBA" id="ARBA00023128"/>
    </source>
</evidence>
<evidence type="ECO:0000313" key="15">
    <source>
        <dbReference type="EMBL" id="KAH7572229.1"/>
    </source>
</evidence>
<dbReference type="InterPro" id="IPR001537">
    <property type="entry name" value="SpoU_MeTrfase"/>
</dbReference>
<evidence type="ECO:0000256" key="4">
    <source>
        <dbReference type="ARBA" id="ARBA00022603"/>
    </source>
</evidence>
<evidence type="ECO:0000256" key="12">
    <source>
        <dbReference type="ARBA" id="ARBA00034881"/>
    </source>
</evidence>
<dbReference type="CDD" id="cd18105">
    <property type="entry name" value="SpoU-like_MRM1"/>
    <property type="match status" value="1"/>
</dbReference>
<dbReference type="Pfam" id="PF08032">
    <property type="entry name" value="SpoU_sub_bind"/>
    <property type="match status" value="1"/>
</dbReference>
<dbReference type="Gene3D" id="3.30.1330.30">
    <property type="match status" value="1"/>
</dbReference>
<dbReference type="InterPro" id="IPR018506">
    <property type="entry name" value="Cyt_B5_heme-BS"/>
</dbReference>
<dbReference type="InterPro" id="IPR036400">
    <property type="entry name" value="Cyt_B5-like_heme/steroid_sf"/>
</dbReference>
<evidence type="ECO:0000313" key="16">
    <source>
        <dbReference type="Proteomes" id="UP000827721"/>
    </source>
</evidence>
<dbReference type="SMART" id="SM00967">
    <property type="entry name" value="SpoU_sub_bind"/>
    <property type="match status" value="1"/>
</dbReference>
<comment type="caution">
    <text evidence="15">The sequence shown here is derived from an EMBL/GenBank/DDBJ whole genome shotgun (WGS) entry which is preliminary data.</text>
</comment>
<name>A0ABQ8I6V0_9ROSI</name>
<dbReference type="SUPFAM" id="SSF55315">
    <property type="entry name" value="L30e-like"/>
    <property type="match status" value="1"/>
</dbReference>
<evidence type="ECO:0000256" key="2">
    <source>
        <dbReference type="ARBA" id="ARBA00007228"/>
    </source>
</evidence>
<dbReference type="SUPFAM" id="SSF55856">
    <property type="entry name" value="Cytochrome b5-like heme/steroid binding domain"/>
    <property type="match status" value="1"/>
</dbReference>
<gene>
    <name evidence="15" type="ORF">JRO89_XS04G0223500</name>
</gene>
<dbReference type="Pfam" id="PF00588">
    <property type="entry name" value="SpoU_methylase"/>
    <property type="match status" value="1"/>
</dbReference>
<keyword evidence="3" id="KW-0698">rRNA processing</keyword>
<evidence type="ECO:0000256" key="6">
    <source>
        <dbReference type="ARBA" id="ARBA00022679"/>
    </source>
</evidence>
<evidence type="ECO:0000256" key="1">
    <source>
        <dbReference type="ARBA" id="ARBA00004173"/>
    </source>
</evidence>